<dbReference type="GO" id="GO:0016763">
    <property type="term" value="F:pentosyltransferase activity"/>
    <property type="evidence" value="ECO:0007669"/>
    <property type="project" value="TreeGrafter"/>
</dbReference>
<evidence type="ECO:0000256" key="8">
    <source>
        <dbReference type="SAM" id="Phobius"/>
    </source>
</evidence>
<feature type="transmembrane region" description="Helical" evidence="8">
    <location>
        <begin position="322"/>
        <end position="340"/>
    </location>
</feature>
<evidence type="ECO:0000259" key="9">
    <source>
        <dbReference type="Pfam" id="PF13231"/>
    </source>
</evidence>
<keyword evidence="4 10" id="KW-0808">Transferase</keyword>
<evidence type="ECO:0000256" key="6">
    <source>
        <dbReference type="ARBA" id="ARBA00022989"/>
    </source>
</evidence>
<accession>A0A7C6EA39</accession>
<keyword evidence="5 8" id="KW-0812">Transmembrane</keyword>
<dbReference type="InterPro" id="IPR038731">
    <property type="entry name" value="RgtA/B/C-like"/>
</dbReference>
<dbReference type="GO" id="GO:0009103">
    <property type="term" value="P:lipopolysaccharide biosynthetic process"/>
    <property type="evidence" value="ECO:0007669"/>
    <property type="project" value="UniProtKB-ARBA"/>
</dbReference>
<evidence type="ECO:0000256" key="3">
    <source>
        <dbReference type="ARBA" id="ARBA00022676"/>
    </source>
</evidence>
<protein>
    <submittedName>
        <fullName evidence="10">Phospholipid carrier-dependent glycosyltransferase</fullName>
    </submittedName>
</protein>
<proteinExistence type="predicted"/>
<feature type="transmembrane region" description="Helical" evidence="8">
    <location>
        <begin position="415"/>
        <end position="432"/>
    </location>
</feature>
<evidence type="ECO:0000256" key="5">
    <source>
        <dbReference type="ARBA" id="ARBA00022692"/>
    </source>
</evidence>
<dbReference type="AlphaFoldDB" id="A0A7C6EA39"/>
<keyword evidence="3" id="KW-0328">Glycosyltransferase</keyword>
<comment type="subcellular location">
    <subcellularLocation>
        <location evidence="1">Cell membrane</location>
        <topology evidence="1">Multi-pass membrane protein</topology>
    </subcellularLocation>
</comment>
<feature type="domain" description="Glycosyltransferase RgtA/B/C/D-like" evidence="9">
    <location>
        <begin position="70"/>
        <end position="230"/>
    </location>
</feature>
<dbReference type="InterPro" id="IPR050297">
    <property type="entry name" value="LipidA_mod_glycosyltrf_83"/>
</dbReference>
<feature type="transmembrane region" description="Helical" evidence="8">
    <location>
        <begin position="7"/>
        <end position="27"/>
    </location>
</feature>
<gene>
    <name evidence="10" type="ORF">ENW73_03690</name>
</gene>
<reference evidence="10" key="1">
    <citation type="journal article" date="2020" name="mSystems">
        <title>Genome- and Community-Level Interaction Insights into Carbon Utilization and Element Cycling Functions of Hydrothermarchaeota in Hydrothermal Sediment.</title>
        <authorList>
            <person name="Zhou Z."/>
            <person name="Liu Y."/>
            <person name="Xu W."/>
            <person name="Pan J."/>
            <person name="Luo Z.H."/>
            <person name="Li M."/>
        </authorList>
    </citation>
    <scope>NUCLEOTIDE SEQUENCE [LARGE SCALE GENOMIC DNA]</scope>
    <source>
        <strain evidence="10">SpSt-876</strain>
    </source>
</reference>
<feature type="transmembrane region" description="Helical" evidence="8">
    <location>
        <begin position="170"/>
        <end position="203"/>
    </location>
</feature>
<dbReference type="GO" id="GO:0005886">
    <property type="term" value="C:plasma membrane"/>
    <property type="evidence" value="ECO:0007669"/>
    <property type="project" value="UniProtKB-SubCell"/>
</dbReference>
<feature type="transmembrane region" description="Helical" evidence="8">
    <location>
        <begin position="209"/>
        <end position="230"/>
    </location>
</feature>
<keyword evidence="7 8" id="KW-0472">Membrane</keyword>
<evidence type="ECO:0000256" key="2">
    <source>
        <dbReference type="ARBA" id="ARBA00022475"/>
    </source>
</evidence>
<keyword evidence="2" id="KW-1003">Cell membrane</keyword>
<organism evidence="10">
    <name type="scientific">candidate division WOR-3 bacterium</name>
    <dbReference type="NCBI Taxonomy" id="2052148"/>
    <lineage>
        <taxon>Bacteria</taxon>
        <taxon>Bacteria division WOR-3</taxon>
    </lineage>
</organism>
<dbReference type="Pfam" id="PF13231">
    <property type="entry name" value="PMT_2"/>
    <property type="match status" value="1"/>
</dbReference>
<dbReference type="PANTHER" id="PTHR33908:SF11">
    <property type="entry name" value="MEMBRANE PROTEIN"/>
    <property type="match status" value="1"/>
</dbReference>
<feature type="transmembrane region" description="Helical" evidence="8">
    <location>
        <begin position="438"/>
        <end position="456"/>
    </location>
</feature>
<name>A0A7C6EA39_UNCW3</name>
<dbReference type="EMBL" id="DTLI01000096">
    <property type="protein sequence ID" value="HHS51958.1"/>
    <property type="molecule type" value="Genomic_DNA"/>
</dbReference>
<evidence type="ECO:0000256" key="1">
    <source>
        <dbReference type="ARBA" id="ARBA00004651"/>
    </source>
</evidence>
<sequence length="467" mass="52904">MVHKKEFLLIFFTVIIVYFLFTIPIFYNINRALLPFSDAIRYERLACNLIEHKTYSRDSVPPYRPESFVPPGYPVFITISYTLFGKNPIAVIIIQIIIAALTGFLTFLLAREFTESRKIALLAGVLFGLSPNLAFHSTKLISESLFTSLLLLSLYSLIRAIKNQTKNSFIGLLLAGFCFGLATYVRTISIYFPILIFIILIIWQKKTKLSLTAIFGFIIIYLITLSPWIIRNSIVFKKPIFATTAEVNIFLYNAPTVIASEQGISLEEARDTIWSQVQRIFANNPNLDSTNGVIQAQIGSAVGLKYIFRYPLTYAKIHTTSFLLNFLIPIGISPLIQYLTGKPLTELVKRQRVMQDALALLVRGRIKQAVGLVSKERFYRLSPIGFLILIWAGLFQLFIMVGAIICLIRFFKKTFYLLIPIIYYTIATGPVCDARLRVPIEPLLIILTAIGYFSLIRKKESGNSTKG</sequence>
<keyword evidence="6 8" id="KW-1133">Transmembrane helix</keyword>
<feature type="transmembrane region" description="Helical" evidence="8">
    <location>
        <begin position="384"/>
        <end position="408"/>
    </location>
</feature>
<dbReference type="PANTHER" id="PTHR33908">
    <property type="entry name" value="MANNOSYLTRANSFERASE YKCB-RELATED"/>
    <property type="match status" value="1"/>
</dbReference>
<evidence type="ECO:0000313" key="10">
    <source>
        <dbReference type="EMBL" id="HHS51958.1"/>
    </source>
</evidence>
<feature type="transmembrane region" description="Helical" evidence="8">
    <location>
        <begin position="89"/>
        <end position="110"/>
    </location>
</feature>
<evidence type="ECO:0000256" key="7">
    <source>
        <dbReference type="ARBA" id="ARBA00023136"/>
    </source>
</evidence>
<evidence type="ECO:0000256" key="4">
    <source>
        <dbReference type="ARBA" id="ARBA00022679"/>
    </source>
</evidence>
<comment type="caution">
    <text evidence="10">The sequence shown here is derived from an EMBL/GenBank/DDBJ whole genome shotgun (WGS) entry which is preliminary data.</text>
</comment>